<dbReference type="AlphaFoldDB" id="A0A561SDM6"/>
<dbReference type="GO" id="GO:0003700">
    <property type="term" value="F:DNA-binding transcription factor activity"/>
    <property type="evidence" value="ECO:0007669"/>
    <property type="project" value="InterPro"/>
</dbReference>
<dbReference type="Proteomes" id="UP000317940">
    <property type="component" value="Unassembled WGS sequence"/>
</dbReference>
<protein>
    <submittedName>
        <fullName evidence="2">DNA-binding MarR family transcriptional regulator</fullName>
    </submittedName>
</protein>
<sequence length="147" mass="15468">MNDDDLDPAAIGAALLAGISVLVRRVRQVGVDGGLTMPERSALSLLDRTGPTTSAALAREAQITAQAMGATLAGLRERGLVERRPDPDDGRRIVLSLTDAGREALRNKRSARVELIAEALTGGAFTPAELEQLAVAGPLLERLAQHI</sequence>
<dbReference type="SMART" id="SM00347">
    <property type="entry name" value="HTH_MARR"/>
    <property type="match status" value="1"/>
</dbReference>
<evidence type="ECO:0000313" key="3">
    <source>
        <dbReference type="Proteomes" id="UP000317940"/>
    </source>
</evidence>
<comment type="caution">
    <text evidence="2">The sequence shown here is derived from an EMBL/GenBank/DDBJ whole genome shotgun (WGS) entry which is preliminary data.</text>
</comment>
<dbReference type="InterPro" id="IPR036388">
    <property type="entry name" value="WH-like_DNA-bd_sf"/>
</dbReference>
<dbReference type="RefSeq" id="WP_145910936.1">
    <property type="nucleotide sequence ID" value="NZ_BAAAMZ010000051.1"/>
</dbReference>
<dbReference type="Pfam" id="PF12802">
    <property type="entry name" value="MarR_2"/>
    <property type="match status" value="1"/>
</dbReference>
<dbReference type="InterPro" id="IPR000835">
    <property type="entry name" value="HTH_MarR-typ"/>
</dbReference>
<gene>
    <name evidence="2" type="ORF">FHX73_1699</name>
</gene>
<feature type="domain" description="HTH marR-type" evidence="1">
    <location>
        <begin position="1"/>
        <end position="145"/>
    </location>
</feature>
<organism evidence="2 3">
    <name type="scientific">Kitasatospora viridis</name>
    <dbReference type="NCBI Taxonomy" id="281105"/>
    <lineage>
        <taxon>Bacteria</taxon>
        <taxon>Bacillati</taxon>
        <taxon>Actinomycetota</taxon>
        <taxon>Actinomycetes</taxon>
        <taxon>Kitasatosporales</taxon>
        <taxon>Streptomycetaceae</taxon>
        <taxon>Kitasatospora</taxon>
    </lineage>
</organism>
<keyword evidence="2" id="KW-0238">DNA-binding</keyword>
<dbReference type="GO" id="GO:0003677">
    <property type="term" value="F:DNA binding"/>
    <property type="evidence" value="ECO:0007669"/>
    <property type="project" value="UniProtKB-KW"/>
</dbReference>
<name>A0A561SDM6_9ACTN</name>
<dbReference type="Gene3D" id="1.10.10.10">
    <property type="entry name" value="Winged helix-like DNA-binding domain superfamily/Winged helix DNA-binding domain"/>
    <property type="match status" value="1"/>
</dbReference>
<accession>A0A561SDM6</accession>
<dbReference type="PROSITE" id="PS50995">
    <property type="entry name" value="HTH_MARR_2"/>
    <property type="match status" value="1"/>
</dbReference>
<reference evidence="2 3" key="1">
    <citation type="submission" date="2019-06" db="EMBL/GenBank/DDBJ databases">
        <title>Sequencing the genomes of 1000 actinobacteria strains.</title>
        <authorList>
            <person name="Klenk H.-P."/>
        </authorList>
    </citation>
    <scope>NUCLEOTIDE SEQUENCE [LARGE SCALE GENOMIC DNA]</scope>
    <source>
        <strain evidence="2 3">DSM 44826</strain>
    </source>
</reference>
<dbReference type="SUPFAM" id="SSF46785">
    <property type="entry name" value="Winged helix' DNA-binding domain"/>
    <property type="match status" value="1"/>
</dbReference>
<proteinExistence type="predicted"/>
<dbReference type="InterPro" id="IPR036390">
    <property type="entry name" value="WH_DNA-bd_sf"/>
</dbReference>
<dbReference type="EMBL" id="VIWT01000006">
    <property type="protein sequence ID" value="TWF72948.1"/>
    <property type="molecule type" value="Genomic_DNA"/>
</dbReference>
<dbReference type="PANTHER" id="PTHR39515">
    <property type="entry name" value="CONSERVED PROTEIN"/>
    <property type="match status" value="1"/>
</dbReference>
<keyword evidence="3" id="KW-1185">Reference proteome</keyword>
<dbReference type="InterPro" id="IPR052526">
    <property type="entry name" value="HTH-type_Bedaq_tolerance"/>
</dbReference>
<dbReference type="PANTHER" id="PTHR39515:SF2">
    <property type="entry name" value="HTH-TYPE TRANSCRIPTIONAL REGULATOR RV0880"/>
    <property type="match status" value="1"/>
</dbReference>
<evidence type="ECO:0000313" key="2">
    <source>
        <dbReference type="EMBL" id="TWF72948.1"/>
    </source>
</evidence>
<evidence type="ECO:0000259" key="1">
    <source>
        <dbReference type="PROSITE" id="PS50995"/>
    </source>
</evidence>
<dbReference type="OrthoDB" id="3215377at2"/>